<dbReference type="EMBL" id="LWHJ01000011">
    <property type="protein sequence ID" value="OAQ41938.1"/>
    <property type="molecule type" value="Genomic_DNA"/>
</dbReference>
<accession>A0A179DM09</accession>
<organism evidence="1 2">
    <name type="scientific">Pedobacter psychrophilus</name>
    <dbReference type="NCBI Taxonomy" id="1826909"/>
    <lineage>
        <taxon>Bacteria</taxon>
        <taxon>Pseudomonadati</taxon>
        <taxon>Bacteroidota</taxon>
        <taxon>Sphingobacteriia</taxon>
        <taxon>Sphingobacteriales</taxon>
        <taxon>Sphingobacteriaceae</taxon>
        <taxon>Pedobacter</taxon>
    </lineage>
</organism>
<protein>
    <recommendedName>
        <fullName evidence="3">DUF1896 domain-containing protein</fullName>
    </recommendedName>
</protein>
<keyword evidence="2" id="KW-1185">Reference proteome</keyword>
<dbReference type="Proteomes" id="UP000078459">
    <property type="component" value="Unassembled WGS sequence"/>
</dbReference>
<evidence type="ECO:0000313" key="2">
    <source>
        <dbReference type="Proteomes" id="UP000078459"/>
    </source>
</evidence>
<reference evidence="1 2" key="1">
    <citation type="submission" date="2016-04" db="EMBL/GenBank/DDBJ databases">
        <authorList>
            <person name="Evans L.H."/>
            <person name="Alamgir A."/>
            <person name="Owens N."/>
            <person name="Weber N.D."/>
            <person name="Virtaneva K."/>
            <person name="Barbian K."/>
            <person name="Babar A."/>
            <person name="Rosenke K."/>
        </authorList>
    </citation>
    <scope>NUCLEOTIDE SEQUENCE [LARGE SCALE GENOMIC DNA]</scope>
    <source>
        <strain evidence="1 2">CCM 8644</strain>
    </source>
</reference>
<dbReference type="RefSeq" id="WP_068820970.1">
    <property type="nucleotide sequence ID" value="NZ_LWHJ01000011.1"/>
</dbReference>
<sequence length="144" mass="16797">MHTILKTNLHSYICESHPELVVHLEETFSLNNYLDEKIAAIGIYLQNLIESGEPSYIIKELCMNRLTEDLKPSKFIYLKALLEEEFAGDYLMMQENGTLTFETINLIQEAGHLFKEFPINAEREDNDMLRYALTAFINDYLKQN</sequence>
<proteinExistence type="predicted"/>
<name>A0A179DM09_9SPHI</name>
<evidence type="ECO:0008006" key="3">
    <source>
        <dbReference type="Google" id="ProtNLM"/>
    </source>
</evidence>
<dbReference type="OrthoDB" id="660922at2"/>
<dbReference type="AlphaFoldDB" id="A0A179DM09"/>
<dbReference type="SUPFAM" id="SSF140753">
    <property type="entry name" value="PG0816-like"/>
    <property type="match status" value="1"/>
</dbReference>
<dbReference type="STRING" id="1826909.A5893_02135"/>
<gene>
    <name evidence="1" type="ORF">A5893_02135</name>
</gene>
<reference evidence="1 2" key="2">
    <citation type="submission" date="2016-06" db="EMBL/GenBank/DDBJ databases">
        <title>Pedobacter psychrophilus sp. nov., isolated from Antarctic fragmentary rock.</title>
        <authorList>
            <person name="Svec P."/>
        </authorList>
    </citation>
    <scope>NUCLEOTIDE SEQUENCE [LARGE SCALE GENOMIC DNA]</scope>
    <source>
        <strain evidence="1 2">CCM 8644</strain>
    </source>
</reference>
<evidence type="ECO:0000313" key="1">
    <source>
        <dbReference type="EMBL" id="OAQ41938.1"/>
    </source>
</evidence>
<comment type="caution">
    <text evidence="1">The sequence shown here is derived from an EMBL/GenBank/DDBJ whole genome shotgun (WGS) entry which is preliminary data.</text>
</comment>
<dbReference type="InterPro" id="IPR036297">
    <property type="entry name" value="PG0816-like_sf"/>
</dbReference>